<dbReference type="HOGENOM" id="CLU_2346717_0_0_1"/>
<gene>
    <name evidence="1" type="ORF">FOMPIDRAFT_1056878</name>
</gene>
<protein>
    <submittedName>
        <fullName evidence="1">Uncharacterized protein</fullName>
    </submittedName>
</protein>
<keyword evidence="2" id="KW-1185">Reference proteome</keyword>
<accession>S8F058</accession>
<dbReference type="AlphaFoldDB" id="S8F058"/>
<evidence type="ECO:0000313" key="2">
    <source>
        <dbReference type="Proteomes" id="UP000015241"/>
    </source>
</evidence>
<reference evidence="1 2" key="1">
    <citation type="journal article" date="2012" name="Science">
        <title>The Paleozoic origin of enzymatic lignin decomposition reconstructed from 31 fungal genomes.</title>
        <authorList>
            <person name="Floudas D."/>
            <person name="Binder M."/>
            <person name="Riley R."/>
            <person name="Barry K."/>
            <person name="Blanchette R.A."/>
            <person name="Henrissat B."/>
            <person name="Martinez A.T."/>
            <person name="Otillar R."/>
            <person name="Spatafora J.W."/>
            <person name="Yadav J.S."/>
            <person name="Aerts A."/>
            <person name="Benoit I."/>
            <person name="Boyd A."/>
            <person name="Carlson A."/>
            <person name="Copeland A."/>
            <person name="Coutinho P.M."/>
            <person name="de Vries R.P."/>
            <person name="Ferreira P."/>
            <person name="Findley K."/>
            <person name="Foster B."/>
            <person name="Gaskell J."/>
            <person name="Glotzer D."/>
            <person name="Gorecki P."/>
            <person name="Heitman J."/>
            <person name="Hesse C."/>
            <person name="Hori C."/>
            <person name="Igarashi K."/>
            <person name="Jurgens J.A."/>
            <person name="Kallen N."/>
            <person name="Kersten P."/>
            <person name="Kohler A."/>
            <person name="Kuees U."/>
            <person name="Kumar T.K.A."/>
            <person name="Kuo A."/>
            <person name="LaButti K."/>
            <person name="Larrondo L.F."/>
            <person name="Lindquist E."/>
            <person name="Ling A."/>
            <person name="Lombard V."/>
            <person name="Lucas S."/>
            <person name="Lundell T."/>
            <person name="Martin R."/>
            <person name="McLaughlin D.J."/>
            <person name="Morgenstern I."/>
            <person name="Morin E."/>
            <person name="Murat C."/>
            <person name="Nagy L.G."/>
            <person name="Nolan M."/>
            <person name="Ohm R.A."/>
            <person name="Patyshakuliyeva A."/>
            <person name="Rokas A."/>
            <person name="Ruiz-Duenas F.J."/>
            <person name="Sabat G."/>
            <person name="Salamov A."/>
            <person name="Samejima M."/>
            <person name="Schmutz J."/>
            <person name="Slot J.C."/>
            <person name="St John F."/>
            <person name="Stenlid J."/>
            <person name="Sun H."/>
            <person name="Sun S."/>
            <person name="Syed K."/>
            <person name="Tsang A."/>
            <person name="Wiebenga A."/>
            <person name="Young D."/>
            <person name="Pisabarro A."/>
            <person name="Eastwood D.C."/>
            <person name="Martin F."/>
            <person name="Cullen D."/>
            <person name="Grigoriev I.V."/>
            <person name="Hibbett D.S."/>
        </authorList>
    </citation>
    <scope>NUCLEOTIDE SEQUENCE</scope>
    <source>
        <strain evidence="2">FP-58527</strain>
    </source>
</reference>
<organism evidence="1 2">
    <name type="scientific">Fomitopsis schrenkii</name>
    <name type="common">Brown rot fungus</name>
    <dbReference type="NCBI Taxonomy" id="2126942"/>
    <lineage>
        <taxon>Eukaryota</taxon>
        <taxon>Fungi</taxon>
        <taxon>Dikarya</taxon>
        <taxon>Basidiomycota</taxon>
        <taxon>Agaricomycotina</taxon>
        <taxon>Agaricomycetes</taxon>
        <taxon>Polyporales</taxon>
        <taxon>Fomitopsis</taxon>
    </lineage>
</organism>
<sequence>MDLQARMPQNEVATPHVYDEATVPDIVGPVQNSATLPIQYSRSVNSAWMNDATILNRVNNIIHSFVPEAGRHSIFGRLPERTEWIAPGLSKPGAACR</sequence>
<dbReference type="Proteomes" id="UP000015241">
    <property type="component" value="Unassembled WGS sequence"/>
</dbReference>
<name>S8F058_FOMSC</name>
<proteinExistence type="predicted"/>
<dbReference type="EMBL" id="KE504598">
    <property type="protein sequence ID" value="EPS92439.1"/>
    <property type="molecule type" value="Genomic_DNA"/>
</dbReference>
<dbReference type="InParanoid" id="S8F058"/>
<evidence type="ECO:0000313" key="1">
    <source>
        <dbReference type="EMBL" id="EPS92439.1"/>
    </source>
</evidence>